<keyword evidence="3" id="KW-1185">Reference proteome</keyword>
<feature type="transmembrane region" description="Helical" evidence="1">
    <location>
        <begin position="648"/>
        <end position="668"/>
    </location>
</feature>
<name>A0ABW3B491_9FLAO</name>
<reference evidence="3" key="1">
    <citation type="journal article" date="2019" name="Int. J. Syst. Evol. Microbiol.">
        <title>The Global Catalogue of Microorganisms (GCM) 10K type strain sequencing project: providing services to taxonomists for standard genome sequencing and annotation.</title>
        <authorList>
            <consortium name="The Broad Institute Genomics Platform"/>
            <consortium name="The Broad Institute Genome Sequencing Center for Infectious Disease"/>
            <person name="Wu L."/>
            <person name="Ma J."/>
        </authorList>
    </citation>
    <scope>NUCLEOTIDE SEQUENCE [LARGE SCALE GENOMIC DNA]</scope>
    <source>
        <strain evidence="3">CCUG 61948</strain>
    </source>
</reference>
<keyword evidence="1" id="KW-1133">Transmembrane helix</keyword>
<evidence type="ECO:0000313" key="3">
    <source>
        <dbReference type="Proteomes" id="UP001597012"/>
    </source>
</evidence>
<dbReference type="Proteomes" id="UP001597012">
    <property type="component" value="Unassembled WGS sequence"/>
</dbReference>
<sequence length="675" mass="75884">MQTNTVLFIILAALLSVTIVYFQYYFRGKHKGILPIVLSLLRFIGIFGLLLLLINPKFSKVSYTLEKPNLAVLIDNSTSVKAFGERVKEIRSAFDTHPELSNRFDLVFYQFGKSLAPLDSLAFTDVQTNIQKPIATLTDVYARRNTAMVLVSDGNQNIGRAYTFSDKVKTPPIYTITVGDTTTYEDLSIGPINTNKYAFLNNKYPLETYVSYQGPGKVKANVQIKVDGTSVYSEQLNLSKNNNLQSINSLITANNVGVKSINVSVRSLPAERNTINNTRTTSVEVIDEKTTVALVTDLVHPDLGAFKKSIESNEQRQVLLVKPAANVSELEEVDLFILYQPNTAFRNIFEFIEQKRANMLIVTGVHTDFGFLNNIQEDFKIENGYPQQEVFGNLNSGFSKFDISDFDLSDFPPLESDAGPLNLDQAGETLLGTTIKGLDMNSPLLTVFGEDTRKKALLLGEGLWKWRVQSFRNTGDFSNIDAFFGKLIRYLSANATKNRLNVTYNNTYEGSNTAYISATYFDETYVFDPNVQIEISILNRETKAMQEMPMVLKNAYFEADLTNLPPGEYEFTVQVKGEDFKETGLFTISNFDLEKQFVSSNYRKMQELAKNSGGIHSFSSDYEEVIAALISSQAYVPTQKSKENSVSLIDFKILMGFIVLAFALEWFIRKYNGLI</sequence>
<comment type="caution">
    <text evidence="2">The sequence shown here is derived from an EMBL/GenBank/DDBJ whole genome shotgun (WGS) entry which is preliminary data.</text>
</comment>
<dbReference type="EMBL" id="JBHTHY010000006">
    <property type="protein sequence ID" value="MFD0797814.1"/>
    <property type="molecule type" value="Genomic_DNA"/>
</dbReference>
<keyword evidence="1" id="KW-0472">Membrane</keyword>
<keyword evidence="1" id="KW-0812">Transmembrane</keyword>
<protein>
    <submittedName>
        <fullName evidence="2">VWA domain-containing protein</fullName>
    </submittedName>
</protein>
<evidence type="ECO:0000313" key="2">
    <source>
        <dbReference type="EMBL" id="MFD0797814.1"/>
    </source>
</evidence>
<accession>A0ABW3B491</accession>
<feature type="transmembrane region" description="Helical" evidence="1">
    <location>
        <begin position="6"/>
        <end position="26"/>
    </location>
</feature>
<dbReference type="PANTHER" id="PTHR37947">
    <property type="entry name" value="BLL2462 PROTEIN"/>
    <property type="match status" value="1"/>
</dbReference>
<dbReference type="RefSeq" id="WP_379934289.1">
    <property type="nucleotide sequence ID" value="NZ_JBHTHY010000006.1"/>
</dbReference>
<feature type="transmembrane region" description="Helical" evidence="1">
    <location>
        <begin position="33"/>
        <end position="54"/>
    </location>
</feature>
<evidence type="ECO:0000256" key="1">
    <source>
        <dbReference type="SAM" id="Phobius"/>
    </source>
</evidence>
<dbReference type="PANTHER" id="PTHR37947:SF1">
    <property type="entry name" value="BLL2462 PROTEIN"/>
    <property type="match status" value="1"/>
</dbReference>
<gene>
    <name evidence="2" type="ORF">ACFQZJ_10105</name>
</gene>
<organism evidence="2 3">
    <name type="scientific">Maribacter chungangensis</name>
    <dbReference type="NCBI Taxonomy" id="1069117"/>
    <lineage>
        <taxon>Bacteria</taxon>
        <taxon>Pseudomonadati</taxon>
        <taxon>Bacteroidota</taxon>
        <taxon>Flavobacteriia</taxon>
        <taxon>Flavobacteriales</taxon>
        <taxon>Flavobacteriaceae</taxon>
        <taxon>Maribacter</taxon>
    </lineage>
</organism>
<proteinExistence type="predicted"/>